<accession>A0AAW6P4E5</accession>
<reference evidence="2" key="1">
    <citation type="submission" date="2023-03" db="EMBL/GenBank/DDBJ databases">
        <title>Draft assemblies of triclosan tolerant bacteria isolated from returned activated sludge.</title>
        <authorList>
            <person name="Van Hamelsveld S."/>
        </authorList>
    </citation>
    <scope>NUCLEOTIDE SEQUENCE</scope>
    <source>
        <strain evidence="2">GW210015_S63</strain>
    </source>
</reference>
<gene>
    <name evidence="2" type="ORF">P3W55_10075</name>
</gene>
<evidence type="ECO:0000313" key="3">
    <source>
        <dbReference type="Proteomes" id="UP001220662"/>
    </source>
</evidence>
<evidence type="ECO:0000313" key="2">
    <source>
        <dbReference type="EMBL" id="MDF3842057.1"/>
    </source>
</evidence>
<name>A0AAW6P4E5_9PSED</name>
<feature type="non-terminal residue" evidence="2">
    <location>
        <position position="1"/>
    </location>
</feature>
<dbReference type="Proteomes" id="UP001220662">
    <property type="component" value="Unassembled WGS sequence"/>
</dbReference>
<organism evidence="2 3">
    <name type="scientific">Pseudomonas citronellolis</name>
    <dbReference type="NCBI Taxonomy" id="53408"/>
    <lineage>
        <taxon>Bacteria</taxon>
        <taxon>Pseudomonadati</taxon>
        <taxon>Pseudomonadota</taxon>
        <taxon>Gammaproteobacteria</taxon>
        <taxon>Pseudomonadales</taxon>
        <taxon>Pseudomonadaceae</taxon>
        <taxon>Pseudomonas</taxon>
    </lineage>
</organism>
<dbReference type="EMBL" id="JARJLR010000185">
    <property type="protein sequence ID" value="MDF3842057.1"/>
    <property type="molecule type" value="Genomic_DNA"/>
</dbReference>
<evidence type="ECO:0000256" key="1">
    <source>
        <dbReference type="SAM" id="MobiDB-lite"/>
    </source>
</evidence>
<protein>
    <submittedName>
        <fullName evidence="2">Uncharacterized protein</fullName>
    </submittedName>
</protein>
<sequence length="116" mass="12294">WSPGRPSIANYRPPRLRHGSAPAAEKANASPSLAFHPQGSKKAAATVFSAQSHAKKQWPAGLEHPFHLLFPMPIVHGVAVSGIRREEGGGNHAPFFSPPPAIPAAGETPDFHKNQG</sequence>
<feature type="region of interest" description="Disordered" evidence="1">
    <location>
        <begin position="1"/>
        <end position="48"/>
    </location>
</feature>
<proteinExistence type="predicted"/>
<feature type="region of interest" description="Disordered" evidence="1">
    <location>
        <begin position="85"/>
        <end position="116"/>
    </location>
</feature>
<dbReference type="RefSeq" id="WP_276214368.1">
    <property type="nucleotide sequence ID" value="NZ_JARJLR010000185.1"/>
</dbReference>
<comment type="caution">
    <text evidence="2">The sequence shown here is derived from an EMBL/GenBank/DDBJ whole genome shotgun (WGS) entry which is preliminary data.</text>
</comment>
<dbReference type="AlphaFoldDB" id="A0AAW6P4E5"/>